<dbReference type="InterPro" id="IPR053863">
    <property type="entry name" value="Glyoxy/Ble-like_N"/>
</dbReference>
<evidence type="ECO:0000313" key="3">
    <source>
        <dbReference type="Proteomes" id="UP000254101"/>
    </source>
</evidence>
<sequence>MARMIFVNLPVADVVASTAFYESLGFEKNPQFSNEQASAMVWSEAIYVMLLDHAFYATFTDKAIIDAKSTSGALLCLTFDDKAAVDAIHAAARDAGGGEPRPIEDKGFMYGGAFEDPDGHTWETVWMDPAAPSDGPPAEAEIDA</sequence>
<dbReference type="Proteomes" id="UP000254101">
    <property type="component" value="Unassembled WGS sequence"/>
</dbReference>
<dbReference type="RefSeq" id="WP_115491951.1">
    <property type="nucleotide sequence ID" value="NZ_JACHWW010000001.1"/>
</dbReference>
<dbReference type="InterPro" id="IPR029068">
    <property type="entry name" value="Glyas_Bleomycin-R_OHBP_Dase"/>
</dbReference>
<dbReference type="OrthoDB" id="9798430at2"/>
<evidence type="ECO:0000313" key="2">
    <source>
        <dbReference type="EMBL" id="RDS77731.1"/>
    </source>
</evidence>
<dbReference type="Pfam" id="PF22677">
    <property type="entry name" value="Ble-like_N"/>
    <property type="match status" value="1"/>
</dbReference>
<dbReference type="PROSITE" id="PS51819">
    <property type="entry name" value="VOC"/>
    <property type="match status" value="1"/>
</dbReference>
<dbReference type="InterPro" id="IPR037523">
    <property type="entry name" value="VOC_core"/>
</dbReference>
<evidence type="ECO:0000259" key="1">
    <source>
        <dbReference type="PROSITE" id="PS51819"/>
    </source>
</evidence>
<organism evidence="2 3">
    <name type="scientific">Alteriqipengyuania lutimaris</name>
    <dbReference type="NCBI Taxonomy" id="1538146"/>
    <lineage>
        <taxon>Bacteria</taxon>
        <taxon>Pseudomonadati</taxon>
        <taxon>Pseudomonadota</taxon>
        <taxon>Alphaproteobacteria</taxon>
        <taxon>Sphingomonadales</taxon>
        <taxon>Erythrobacteraceae</taxon>
        <taxon>Alteriqipengyuania</taxon>
    </lineage>
</organism>
<dbReference type="PANTHER" id="PTHR36503">
    <property type="entry name" value="BLR2520 PROTEIN"/>
    <property type="match status" value="1"/>
</dbReference>
<accession>A0A395LLJ0</accession>
<keyword evidence="3" id="KW-1185">Reference proteome</keyword>
<dbReference type="AlphaFoldDB" id="A0A395LLJ0"/>
<feature type="domain" description="VOC" evidence="1">
    <location>
        <begin position="3"/>
        <end position="127"/>
    </location>
</feature>
<dbReference type="EMBL" id="QRBB01000001">
    <property type="protein sequence ID" value="RDS77731.1"/>
    <property type="molecule type" value="Genomic_DNA"/>
</dbReference>
<dbReference type="Gene3D" id="3.10.180.10">
    <property type="entry name" value="2,3-Dihydroxybiphenyl 1,2-Dioxygenase, domain 1"/>
    <property type="match status" value="1"/>
</dbReference>
<proteinExistence type="predicted"/>
<protein>
    <submittedName>
        <fullName evidence="2">Lactoylglutathione lyase</fullName>
    </submittedName>
</protein>
<dbReference type="PANTHER" id="PTHR36503:SF2">
    <property type="entry name" value="BLR2408 PROTEIN"/>
    <property type="match status" value="1"/>
</dbReference>
<dbReference type="SUPFAM" id="SSF54593">
    <property type="entry name" value="Glyoxalase/Bleomycin resistance protein/Dihydroxybiphenyl dioxygenase"/>
    <property type="match status" value="1"/>
</dbReference>
<gene>
    <name evidence="2" type="ORF">DL238_09030</name>
</gene>
<keyword evidence="2" id="KW-0456">Lyase</keyword>
<reference evidence="2 3" key="1">
    <citation type="submission" date="2018-07" db="EMBL/GenBank/DDBJ databases">
        <title>Erythrobacter nanhaiensis sp. nov., a novel member of the genus Erythrobacter isolated from the South China Sea.</title>
        <authorList>
            <person name="Chen X."/>
            <person name="Liu J."/>
        </authorList>
    </citation>
    <scope>NUCLEOTIDE SEQUENCE [LARGE SCALE GENOMIC DNA]</scope>
    <source>
        <strain evidence="2 3">S-5</strain>
    </source>
</reference>
<dbReference type="GO" id="GO:0016829">
    <property type="term" value="F:lyase activity"/>
    <property type="evidence" value="ECO:0007669"/>
    <property type="project" value="UniProtKB-KW"/>
</dbReference>
<comment type="caution">
    <text evidence="2">The sequence shown here is derived from an EMBL/GenBank/DDBJ whole genome shotgun (WGS) entry which is preliminary data.</text>
</comment>
<name>A0A395LLJ0_9SPHN</name>